<keyword evidence="2" id="KW-0812">Transmembrane</keyword>
<evidence type="ECO:0000313" key="3">
    <source>
        <dbReference type="EMBL" id="KIW07212.1"/>
    </source>
</evidence>
<dbReference type="AlphaFoldDB" id="A0A0D1Z2M5"/>
<accession>A0A0D1Z2M5</accession>
<dbReference type="Proteomes" id="UP000053259">
    <property type="component" value="Unassembled WGS sequence"/>
</dbReference>
<feature type="region of interest" description="Disordered" evidence="1">
    <location>
        <begin position="43"/>
        <end position="85"/>
    </location>
</feature>
<sequence length="367" mass="42126">MNYANMIEEKNLKKTFIIATLVSTIIGTFTTGMGLYERLEQKRKQKKVDTGQDDKISQLQKQMKEIEERSEKNARRVREDDLRESLQESGPLIRREYNRDFARFGDRFAMGDPITQNQLQGQIITLQGTVIQLLDEALRTGRIENINKLYNATELARDGSIAALQGQYQRMLQAAPIQRPPTVRRISSQPSVVSASRKSLPAPSKAKTFADTVDDPLFCRYSYDLQRDNRLALDKEFLSGGGCSCFVCGVLLDVEPGRAWKITKEHVRDRIVTPDYDEEIIEDRIYLVNNRFVIKCHRANGGFACVLCARYREKDTLLESAQGLIRHIWNKHDASEYQDPDIQEIGQSIDKTKEKRERHDSKASIYT</sequence>
<dbReference type="STRING" id="253628.A0A0D1Z2M5"/>
<dbReference type="EMBL" id="KN847533">
    <property type="protein sequence ID" value="KIW07212.1"/>
    <property type="molecule type" value="Genomic_DNA"/>
</dbReference>
<reference evidence="3 4" key="1">
    <citation type="submission" date="2015-01" db="EMBL/GenBank/DDBJ databases">
        <title>The Genome Sequence of Ochroconis gallopava CBS43764.</title>
        <authorList>
            <consortium name="The Broad Institute Genomics Platform"/>
            <person name="Cuomo C."/>
            <person name="de Hoog S."/>
            <person name="Gorbushina A."/>
            <person name="Stielow B."/>
            <person name="Teixiera M."/>
            <person name="Abouelleil A."/>
            <person name="Chapman S.B."/>
            <person name="Priest M."/>
            <person name="Young S.K."/>
            <person name="Wortman J."/>
            <person name="Nusbaum C."/>
            <person name="Birren B."/>
        </authorList>
    </citation>
    <scope>NUCLEOTIDE SEQUENCE [LARGE SCALE GENOMIC DNA]</scope>
    <source>
        <strain evidence="3 4">CBS 43764</strain>
    </source>
</reference>
<keyword evidence="2" id="KW-0472">Membrane</keyword>
<feature type="region of interest" description="Disordered" evidence="1">
    <location>
        <begin position="340"/>
        <end position="367"/>
    </location>
</feature>
<evidence type="ECO:0000256" key="2">
    <source>
        <dbReference type="SAM" id="Phobius"/>
    </source>
</evidence>
<dbReference type="OrthoDB" id="5309037at2759"/>
<proteinExistence type="predicted"/>
<name>A0A0D1Z2M5_9PEZI</name>
<evidence type="ECO:0000256" key="1">
    <source>
        <dbReference type="SAM" id="MobiDB-lite"/>
    </source>
</evidence>
<keyword evidence="2" id="KW-1133">Transmembrane helix</keyword>
<dbReference type="InParanoid" id="A0A0D1Z2M5"/>
<keyword evidence="4" id="KW-1185">Reference proteome</keyword>
<dbReference type="PANTHER" id="PTHR42354">
    <property type="entry name" value="C2H2-TYPE DOMAIN-CONTAINING PROTEIN"/>
    <property type="match status" value="1"/>
</dbReference>
<feature type="transmembrane region" description="Helical" evidence="2">
    <location>
        <begin position="16"/>
        <end position="36"/>
    </location>
</feature>
<dbReference type="RefSeq" id="XP_016217081.1">
    <property type="nucleotide sequence ID" value="XM_016355065.1"/>
</dbReference>
<gene>
    <name evidence="3" type="ORF">PV09_02077</name>
</gene>
<feature type="compositionally biased region" description="Basic and acidic residues" evidence="1">
    <location>
        <begin position="350"/>
        <end position="367"/>
    </location>
</feature>
<dbReference type="PANTHER" id="PTHR42354:SF1">
    <property type="entry name" value="C2H2-TYPE DOMAIN-CONTAINING PROTEIN"/>
    <property type="match status" value="1"/>
</dbReference>
<dbReference type="GeneID" id="27310050"/>
<organism evidence="3 4">
    <name type="scientific">Verruconis gallopava</name>
    <dbReference type="NCBI Taxonomy" id="253628"/>
    <lineage>
        <taxon>Eukaryota</taxon>
        <taxon>Fungi</taxon>
        <taxon>Dikarya</taxon>
        <taxon>Ascomycota</taxon>
        <taxon>Pezizomycotina</taxon>
        <taxon>Dothideomycetes</taxon>
        <taxon>Pleosporomycetidae</taxon>
        <taxon>Venturiales</taxon>
        <taxon>Sympoventuriaceae</taxon>
        <taxon>Verruconis</taxon>
    </lineage>
</organism>
<protein>
    <recommendedName>
        <fullName evidence="5">C2H2-type domain-containing protein</fullName>
    </recommendedName>
</protein>
<evidence type="ECO:0008006" key="5">
    <source>
        <dbReference type="Google" id="ProtNLM"/>
    </source>
</evidence>
<evidence type="ECO:0000313" key="4">
    <source>
        <dbReference type="Proteomes" id="UP000053259"/>
    </source>
</evidence>
<dbReference type="VEuPathDB" id="FungiDB:PV09_02077"/>